<organism evidence="2">
    <name type="scientific">marine sediment metagenome</name>
    <dbReference type="NCBI Taxonomy" id="412755"/>
    <lineage>
        <taxon>unclassified sequences</taxon>
        <taxon>metagenomes</taxon>
        <taxon>ecological metagenomes</taxon>
    </lineage>
</organism>
<evidence type="ECO:0000313" key="2">
    <source>
        <dbReference type="EMBL" id="GAH29902.1"/>
    </source>
</evidence>
<dbReference type="GO" id="GO:0005829">
    <property type="term" value="C:cytosol"/>
    <property type="evidence" value="ECO:0007669"/>
    <property type="project" value="TreeGrafter"/>
</dbReference>
<dbReference type="PANTHER" id="PTHR33336:SF1">
    <property type="entry name" value="(4S)-4-HYDROXY-5-PHOSPHONOOXYPENTANE-2,3-DIONE ISOMERASE"/>
    <property type="match status" value="1"/>
</dbReference>
<dbReference type="PANTHER" id="PTHR33336">
    <property type="entry name" value="QUINOL MONOOXYGENASE YGIN-RELATED"/>
    <property type="match status" value="1"/>
</dbReference>
<dbReference type="InterPro" id="IPR011008">
    <property type="entry name" value="Dimeric_a/b-barrel"/>
</dbReference>
<comment type="caution">
    <text evidence="2">The sequence shown here is derived from an EMBL/GenBank/DDBJ whole genome shotgun (WGS) entry which is preliminary data.</text>
</comment>
<dbReference type="GO" id="GO:0016491">
    <property type="term" value="F:oxidoreductase activity"/>
    <property type="evidence" value="ECO:0007669"/>
    <property type="project" value="TreeGrafter"/>
</dbReference>
<dbReference type="PROSITE" id="PS51725">
    <property type="entry name" value="ABM"/>
    <property type="match status" value="1"/>
</dbReference>
<gene>
    <name evidence="2" type="ORF">S03H2_03224</name>
</gene>
<dbReference type="Gene3D" id="3.30.70.100">
    <property type="match status" value="1"/>
</dbReference>
<sequence length="102" mass="11942">MIVTTVTVYVKPENIDDFIEATTENHEASIEEPGNMRFDVLQSMTDPTRFLLYEAYQSEEKAAAHKKTEHYLKWRKTVASWMAKPREGIPHRVICPTDRSKW</sequence>
<dbReference type="EMBL" id="BARU01001170">
    <property type="protein sequence ID" value="GAH29902.1"/>
    <property type="molecule type" value="Genomic_DNA"/>
</dbReference>
<dbReference type="InterPro" id="IPR050744">
    <property type="entry name" value="AI-2_Isomerase_LsrG"/>
</dbReference>
<accession>X1EBB3</accession>
<reference evidence="2" key="1">
    <citation type="journal article" date="2014" name="Front. Microbiol.">
        <title>High frequency of phylogenetically diverse reductive dehalogenase-homologous genes in deep subseafloor sedimentary metagenomes.</title>
        <authorList>
            <person name="Kawai M."/>
            <person name="Futagami T."/>
            <person name="Toyoda A."/>
            <person name="Takaki Y."/>
            <person name="Nishi S."/>
            <person name="Hori S."/>
            <person name="Arai W."/>
            <person name="Tsubouchi T."/>
            <person name="Morono Y."/>
            <person name="Uchiyama I."/>
            <person name="Ito T."/>
            <person name="Fujiyama A."/>
            <person name="Inagaki F."/>
            <person name="Takami H."/>
        </authorList>
    </citation>
    <scope>NUCLEOTIDE SEQUENCE</scope>
    <source>
        <strain evidence="2">Expedition CK06-06</strain>
    </source>
</reference>
<dbReference type="AlphaFoldDB" id="X1EBB3"/>
<feature type="domain" description="ABM" evidence="1">
    <location>
        <begin position="2"/>
        <end position="90"/>
    </location>
</feature>
<proteinExistence type="predicted"/>
<dbReference type="SUPFAM" id="SSF54909">
    <property type="entry name" value="Dimeric alpha+beta barrel"/>
    <property type="match status" value="1"/>
</dbReference>
<dbReference type="InterPro" id="IPR007138">
    <property type="entry name" value="ABM_dom"/>
</dbReference>
<evidence type="ECO:0000259" key="1">
    <source>
        <dbReference type="PROSITE" id="PS51725"/>
    </source>
</evidence>
<name>X1EBB3_9ZZZZ</name>
<protein>
    <recommendedName>
        <fullName evidence="1">ABM domain-containing protein</fullName>
    </recommendedName>
</protein>
<dbReference type="Pfam" id="PF03992">
    <property type="entry name" value="ABM"/>
    <property type="match status" value="1"/>
</dbReference>